<dbReference type="SUPFAM" id="SSF56801">
    <property type="entry name" value="Acetyl-CoA synthetase-like"/>
    <property type="match status" value="1"/>
</dbReference>
<name>A0A2C6XWI1_9PROT</name>
<dbReference type="RefSeq" id="WP_099097522.1">
    <property type="nucleotide sequence ID" value="NZ_PDNU01000093.1"/>
</dbReference>
<dbReference type="InterPro" id="IPR042099">
    <property type="entry name" value="ANL_N_sf"/>
</dbReference>
<dbReference type="PANTHER" id="PTHR43272">
    <property type="entry name" value="LONG-CHAIN-FATTY-ACID--COA LIGASE"/>
    <property type="match status" value="1"/>
</dbReference>
<keyword evidence="1" id="KW-0547">Nucleotide-binding</keyword>
<keyword evidence="5" id="KW-1185">Reference proteome</keyword>
<dbReference type="EMBL" id="PDNU01000093">
    <property type="protein sequence ID" value="PHK92892.1"/>
    <property type="molecule type" value="Genomic_DNA"/>
</dbReference>
<accession>A0A2C6XWI1</accession>
<evidence type="ECO:0000313" key="5">
    <source>
        <dbReference type="Proteomes" id="UP000223527"/>
    </source>
</evidence>
<dbReference type="InterPro" id="IPR000873">
    <property type="entry name" value="AMP-dep_synth/lig_dom"/>
</dbReference>
<sequence length="472" mass="51502">MRAEDNWNSLPALMLGLARSWPDRPMLRFWRGGRWRGLSWAEFALQVADVAAGLRARGISPGDRVLLVAENRPEFLVADMAAMAIGAVSVPAYTTNTVADHAHLLRDSGARCAIVSTARLARAVAEAAGPEGLDLLVSMEESPGTLPWAELAATRGDLTMLVAEVEHIPAGRLACLIYTSGTGGPPKGVMLPHRAMLANRYGIASFIHRLGLPKDACYLSFLPLSHAYEHTVSYLLCSFGMEIVFSRGAERLAAELTEIRPQVVTAVPRLFEVMRARILGLVEKQKPWQRHLFERALRLGLRRLDGPPLGPLERLEDAVLERLVRRRIQARFGGRLAALVSGGARLDPELSGFFLAMGLPVLQGYGQTEAGPVISVNVPWENNRHTVGRPLPGVTLRIAEDGEVLVRGPLVMDGYWNNPEATAQALRAEGDAVWLHTGDVGEMVGPALRITDRKRDFIKTLGGDMVSPARIE</sequence>
<keyword evidence="4" id="KW-0436">Ligase</keyword>
<dbReference type="OrthoDB" id="9803968at2"/>
<feature type="domain" description="AMP-dependent synthetase/ligase" evidence="3">
    <location>
        <begin position="18"/>
        <end position="416"/>
    </location>
</feature>
<comment type="caution">
    <text evidence="4">The sequence shown here is derived from an EMBL/GenBank/DDBJ whole genome shotgun (WGS) entry which is preliminary data.</text>
</comment>
<keyword evidence="2" id="KW-0067">ATP-binding</keyword>
<evidence type="ECO:0000256" key="1">
    <source>
        <dbReference type="ARBA" id="ARBA00022741"/>
    </source>
</evidence>
<dbReference type="Proteomes" id="UP000223527">
    <property type="component" value="Unassembled WGS sequence"/>
</dbReference>
<dbReference type="Pfam" id="PF00501">
    <property type="entry name" value="AMP-binding"/>
    <property type="match status" value="1"/>
</dbReference>
<feature type="non-terminal residue" evidence="4">
    <location>
        <position position="472"/>
    </location>
</feature>
<protein>
    <submittedName>
        <fullName evidence="4">Long-chain fatty acid--CoA ligase</fullName>
    </submittedName>
</protein>
<dbReference type="AlphaFoldDB" id="A0A2C6XWI1"/>
<proteinExistence type="predicted"/>
<dbReference type="GO" id="GO:0016020">
    <property type="term" value="C:membrane"/>
    <property type="evidence" value="ECO:0007669"/>
    <property type="project" value="TreeGrafter"/>
</dbReference>
<evidence type="ECO:0000313" key="4">
    <source>
        <dbReference type="EMBL" id="PHK92892.1"/>
    </source>
</evidence>
<dbReference type="GO" id="GO:0005524">
    <property type="term" value="F:ATP binding"/>
    <property type="evidence" value="ECO:0007669"/>
    <property type="project" value="UniProtKB-KW"/>
</dbReference>
<dbReference type="GO" id="GO:0004467">
    <property type="term" value="F:long-chain fatty acid-CoA ligase activity"/>
    <property type="evidence" value="ECO:0007669"/>
    <property type="project" value="TreeGrafter"/>
</dbReference>
<evidence type="ECO:0000256" key="2">
    <source>
        <dbReference type="ARBA" id="ARBA00022840"/>
    </source>
</evidence>
<gene>
    <name evidence="4" type="ORF">CR162_21560</name>
</gene>
<evidence type="ECO:0000259" key="3">
    <source>
        <dbReference type="Pfam" id="PF00501"/>
    </source>
</evidence>
<organism evidence="4 5">
    <name type="scientific">Teichococcus rhizosphaerae</name>
    <dbReference type="NCBI Taxonomy" id="1335062"/>
    <lineage>
        <taxon>Bacteria</taxon>
        <taxon>Pseudomonadati</taxon>
        <taxon>Pseudomonadota</taxon>
        <taxon>Alphaproteobacteria</taxon>
        <taxon>Acetobacterales</taxon>
        <taxon>Roseomonadaceae</taxon>
        <taxon>Roseomonas</taxon>
    </lineage>
</organism>
<dbReference type="Gene3D" id="3.40.50.12780">
    <property type="entry name" value="N-terminal domain of ligase-like"/>
    <property type="match status" value="1"/>
</dbReference>
<reference evidence="4 5" key="1">
    <citation type="submission" date="2017-10" db="EMBL/GenBank/DDBJ databases">
        <authorList>
            <person name="Banno H."/>
            <person name="Chua N.-H."/>
        </authorList>
    </citation>
    <scope>NUCLEOTIDE SEQUENCE [LARGE SCALE GENOMIC DNA]</scope>
    <source>
        <strain evidence="4 5">YW11</strain>
    </source>
</reference>
<dbReference type="PANTHER" id="PTHR43272:SF33">
    <property type="entry name" value="AMP-BINDING DOMAIN-CONTAINING PROTEIN-RELATED"/>
    <property type="match status" value="1"/>
</dbReference>